<organism evidence="3 4">
    <name type="scientific">Turnera subulata</name>
    <dbReference type="NCBI Taxonomy" id="218843"/>
    <lineage>
        <taxon>Eukaryota</taxon>
        <taxon>Viridiplantae</taxon>
        <taxon>Streptophyta</taxon>
        <taxon>Embryophyta</taxon>
        <taxon>Tracheophyta</taxon>
        <taxon>Spermatophyta</taxon>
        <taxon>Magnoliopsida</taxon>
        <taxon>eudicotyledons</taxon>
        <taxon>Gunneridae</taxon>
        <taxon>Pentapetalae</taxon>
        <taxon>rosids</taxon>
        <taxon>fabids</taxon>
        <taxon>Malpighiales</taxon>
        <taxon>Passifloraceae</taxon>
        <taxon>Turnera</taxon>
    </lineage>
</organism>
<evidence type="ECO:0000256" key="1">
    <source>
        <dbReference type="SAM" id="MobiDB-lite"/>
    </source>
</evidence>
<feature type="domain" description="BRCT" evidence="2">
    <location>
        <begin position="110"/>
        <end position="194"/>
    </location>
</feature>
<feature type="compositionally biased region" description="Acidic residues" evidence="1">
    <location>
        <begin position="205"/>
        <end position="215"/>
    </location>
</feature>
<sequence length="1059" mass="116143">MLETDSPPSKTFLGVRFVLFGFDPLNKNKVRSKLIEGGGIDVSQYTQDCTHVIVDKIVYDDPRCVAARNDGKTLVTGLWVDHSFDIGMPVDPTSIIYRPPKDLNGIPGAKNLIMCLTGYQRQDRDDIMTMVGLMGAQFSKPLVANKVTHLISYKFEGEKYELASKLKRIKLVNHRWLEDCLREWVLLPEDNYSKSGYELEMMEVEARDSEDDAETESTSRKQSSRQNVNNSPQSLKIGTPKGGDPPKSAEKVPITAHYSSELQGLSSVANGKRVLATPGKRKDSNDLLAFDAVHMSPNPGSLVAGSSRDPSSVDLPNAQEGILNSPTMCNDLGSAPRTVIKPSHSDVKFSGTSYSRKTPQRSPSLIISGDTRNVRGSPRVQSEEPPSNLSVKKIECADNLLPFPAEMPSERTELLTGDQSSNKKQKIDASFSFPKSQQSSEAQPGVPGSPSIKYKHDRVKSVTSAGDFPRINNHSPTATHDCFMHESGRLSSGQDSHINDSNAKSSFINKASTADSILLENSSLAAEPSDNTNKKLQTTPGVLKHSAVVGGLDQVDLGVQNSEHQVLKTVRQEIQLDDKEVPHPHNKGPLPEKSDTLGKVGVLHVANSSNGPTAKKAVAKKTLGSRSKVKTTANQKGSIYLNVTAAQNDAASFLTREKEAADVTRILTTPQKGADCEKLPDQNELGKFPLTVNIAAVEDVETNIVGHSRGDTGNRIDMDDETEAPDENDDCVKDPSEKKDEEVSHEAKLKTEKKSEGVSPGINNSAASIDENSKEVKNAAEPQRGDGPVLENVKGNMRRGKKQAPAKTKTKTVNPVNKAKSDKVSEGEISNGRNTEEKENDEPIFAGLAKNQTLSEMKSKKSMKLEKENQQVKKHQNSDHAKGKVGKRPSKSNKPPAKIDASKSNATLPKAGEEPKKVKVEPACFILSGHKLQRKEYQQVIRRLKGRTCRDSHNWSYQATHFIAPDPIKRTEKFFAAAASGRWILKMDYLTACSQAGKFLAEEPYEWHKSGLSEDGAINLEAPRKWRLLRERTGHGAFYGMRIVIYGECIAPPLVRFLY</sequence>
<dbReference type="SMART" id="SM00292">
    <property type="entry name" value="BRCT"/>
    <property type="match status" value="3"/>
</dbReference>
<accession>A0A9Q0FVH3</accession>
<feature type="region of interest" description="Disordered" evidence="1">
    <location>
        <begin position="299"/>
        <end position="390"/>
    </location>
</feature>
<dbReference type="SUPFAM" id="SSF52113">
    <property type="entry name" value="BRCT domain"/>
    <property type="match status" value="3"/>
</dbReference>
<feature type="compositionally biased region" description="Basic and acidic residues" evidence="1">
    <location>
        <begin position="730"/>
        <end position="756"/>
    </location>
</feature>
<dbReference type="InterPro" id="IPR001357">
    <property type="entry name" value="BRCT_dom"/>
</dbReference>
<feature type="compositionally biased region" description="Polar residues" evidence="1">
    <location>
        <begin position="220"/>
        <end position="236"/>
    </location>
</feature>
<feature type="domain" description="BRCT" evidence="2">
    <location>
        <begin position="925"/>
        <end position="1007"/>
    </location>
</feature>
<feature type="compositionally biased region" description="Polar residues" evidence="1">
    <location>
        <begin position="350"/>
        <end position="365"/>
    </location>
</feature>
<gene>
    <name evidence="3" type="ORF">Tsubulata_004247</name>
</gene>
<dbReference type="OrthoDB" id="1935339at2759"/>
<reference evidence="3" key="1">
    <citation type="submission" date="2022-02" db="EMBL/GenBank/DDBJ databases">
        <authorList>
            <person name="Henning P.M."/>
            <person name="McCubbin A.G."/>
            <person name="Shore J.S."/>
        </authorList>
    </citation>
    <scope>NUCLEOTIDE SEQUENCE</scope>
    <source>
        <strain evidence="3">F60SS</strain>
        <tissue evidence="3">Leaves</tissue>
    </source>
</reference>
<keyword evidence="4" id="KW-1185">Reference proteome</keyword>
<dbReference type="Proteomes" id="UP001141552">
    <property type="component" value="Unassembled WGS sequence"/>
</dbReference>
<dbReference type="CDD" id="cd17711">
    <property type="entry name" value="BRCT_PAXIP1_rpt3"/>
    <property type="match status" value="1"/>
</dbReference>
<dbReference type="CDD" id="cd17738">
    <property type="entry name" value="BRCT_TopBP1_rpt7"/>
    <property type="match status" value="1"/>
</dbReference>
<proteinExistence type="predicted"/>
<name>A0A9Q0FVH3_9ROSI</name>
<dbReference type="PANTHER" id="PTHR47181">
    <property type="entry name" value="BRCA1 C TERMINUS DOMAIN CONTAINING PROTEIN, EXPRESSED"/>
    <property type="match status" value="1"/>
</dbReference>
<protein>
    <recommendedName>
        <fullName evidence="2">BRCT domain-containing protein</fullName>
    </recommendedName>
</protein>
<dbReference type="PANTHER" id="PTHR47181:SF2">
    <property type="entry name" value="BRCA1 C TERMINUS DOMAIN CONTAINING PROTEIN, EXPRESSED"/>
    <property type="match status" value="1"/>
</dbReference>
<feature type="domain" description="BRCT" evidence="2">
    <location>
        <begin position="7"/>
        <end position="97"/>
    </location>
</feature>
<feature type="region of interest" description="Disordered" evidence="1">
    <location>
        <begin position="205"/>
        <end position="251"/>
    </location>
</feature>
<feature type="compositionally biased region" description="Basic residues" evidence="1">
    <location>
        <begin position="796"/>
        <end position="810"/>
    </location>
</feature>
<dbReference type="EMBL" id="JAKUCV010003503">
    <property type="protein sequence ID" value="KAJ4838654.1"/>
    <property type="molecule type" value="Genomic_DNA"/>
</dbReference>
<feature type="compositionally biased region" description="Acidic residues" evidence="1">
    <location>
        <begin position="718"/>
        <end position="729"/>
    </location>
</feature>
<reference evidence="3" key="2">
    <citation type="journal article" date="2023" name="Plants (Basel)">
        <title>Annotation of the Turnera subulata (Passifloraceae) Draft Genome Reveals the S-Locus Evolved after the Divergence of Turneroideae from Passifloroideae in a Stepwise Manner.</title>
        <authorList>
            <person name="Henning P.M."/>
            <person name="Roalson E.H."/>
            <person name="Mir W."/>
            <person name="McCubbin A.G."/>
            <person name="Shore J.S."/>
        </authorList>
    </citation>
    <scope>NUCLEOTIDE SEQUENCE</scope>
    <source>
        <strain evidence="3">F60SS</strain>
    </source>
</reference>
<dbReference type="InterPro" id="IPR044254">
    <property type="entry name" value="At4g02110-like"/>
</dbReference>
<dbReference type="Pfam" id="PF12738">
    <property type="entry name" value="PTCB-BRCT"/>
    <property type="match status" value="1"/>
</dbReference>
<feature type="region of interest" description="Disordered" evidence="1">
    <location>
        <begin position="705"/>
        <end position="914"/>
    </location>
</feature>
<comment type="caution">
    <text evidence="3">The sequence shown here is derived from an EMBL/GenBank/DDBJ whole genome shotgun (WGS) entry which is preliminary data.</text>
</comment>
<feature type="region of interest" description="Disordered" evidence="1">
    <location>
        <begin position="411"/>
        <end position="455"/>
    </location>
</feature>
<dbReference type="Pfam" id="PF00533">
    <property type="entry name" value="BRCT"/>
    <property type="match status" value="1"/>
</dbReference>
<evidence type="ECO:0000313" key="3">
    <source>
        <dbReference type="EMBL" id="KAJ4838654.1"/>
    </source>
</evidence>
<dbReference type="AlphaFoldDB" id="A0A9Q0FVH3"/>
<evidence type="ECO:0000313" key="4">
    <source>
        <dbReference type="Proteomes" id="UP001141552"/>
    </source>
</evidence>
<dbReference type="PROSITE" id="PS50172">
    <property type="entry name" value="BRCT"/>
    <property type="match status" value="3"/>
</dbReference>
<evidence type="ECO:0000259" key="2">
    <source>
        <dbReference type="PROSITE" id="PS50172"/>
    </source>
</evidence>
<feature type="compositionally biased region" description="Basic and acidic residues" evidence="1">
    <location>
        <begin position="857"/>
        <end position="882"/>
    </location>
</feature>
<feature type="compositionally biased region" description="Basic and acidic residues" evidence="1">
    <location>
        <begin position="708"/>
        <end position="717"/>
    </location>
</feature>
<feature type="compositionally biased region" description="Polar residues" evidence="1">
    <location>
        <begin position="433"/>
        <end position="442"/>
    </location>
</feature>
<dbReference type="Gene3D" id="3.40.50.10190">
    <property type="entry name" value="BRCT domain"/>
    <property type="match status" value="3"/>
</dbReference>
<dbReference type="InterPro" id="IPR036420">
    <property type="entry name" value="BRCT_dom_sf"/>
</dbReference>